<dbReference type="InterPro" id="IPR036513">
    <property type="entry name" value="STAS_dom_sf"/>
</dbReference>
<dbReference type="SUPFAM" id="SSF52091">
    <property type="entry name" value="SpoIIaa-like"/>
    <property type="match status" value="1"/>
</dbReference>
<dbReference type="Pfam" id="PF01740">
    <property type="entry name" value="STAS"/>
    <property type="match status" value="1"/>
</dbReference>
<accession>A0A553SPV8</accession>
<sequence>MEGFERIGEEKFTHWSAKLFTIMGEALKNNEKKQTNELDNWAREAGGSFVKNYVPLSAALRSLTIYRNIIWNVFTVELEEKSFAAITMLDVGKIIDPLLDEISVIIGKVYEENSSRLMKIAYSALEELSVPVVPVAKETAIIPLIGQIDTDRSQLILEVALEESARLKVEYLILDISGVPIVDTMVADNLFKVVQALDLIGVKSIISGIRPEIAQTIITLGIDFSKVTTCANLHTALASIGLRRVSEPS</sequence>
<keyword evidence="1" id="KW-0597">Phosphoprotein</keyword>
<dbReference type="PANTHER" id="PTHR33745:SF3">
    <property type="entry name" value="RSBT CO-ANTAGONIST PROTEIN RSBRC"/>
    <property type="match status" value="1"/>
</dbReference>
<dbReference type="AlphaFoldDB" id="A0A553SPV8"/>
<dbReference type="EMBL" id="RIBP01000004">
    <property type="protein sequence ID" value="TRZ39007.1"/>
    <property type="molecule type" value="Genomic_DNA"/>
</dbReference>
<dbReference type="PROSITE" id="PS50801">
    <property type="entry name" value="STAS"/>
    <property type="match status" value="1"/>
</dbReference>
<evidence type="ECO:0000259" key="2">
    <source>
        <dbReference type="PROSITE" id="PS50801"/>
    </source>
</evidence>
<dbReference type="Proteomes" id="UP000319837">
    <property type="component" value="Unassembled WGS sequence"/>
</dbReference>
<dbReference type="STRING" id="1397.ABW02_12010"/>
<dbReference type="Gene3D" id="3.30.750.24">
    <property type="entry name" value="STAS domain"/>
    <property type="match status" value="1"/>
</dbReference>
<proteinExistence type="predicted"/>
<dbReference type="InterPro" id="IPR051932">
    <property type="entry name" value="Bact_StressResp_Reg"/>
</dbReference>
<organism evidence="3 4">
    <name type="scientific">Niallia circulans</name>
    <name type="common">Bacillus circulans</name>
    <dbReference type="NCBI Taxonomy" id="1397"/>
    <lineage>
        <taxon>Bacteria</taxon>
        <taxon>Bacillati</taxon>
        <taxon>Bacillota</taxon>
        <taxon>Bacilli</taxon>
        <taxon>Bacillales</taxon>
        <taxon>Bacillaceae</taxon>
        <taxon>Niallia</taxon>
    </lineage>
</organism>
<protein>
    <submittedName>
        <fullName evidence="3">STAS domain-containing protein</fullName>
    </submittedName>
</protein>
<dbReference type="InterPro" id="IPR002645">
    <property type="entry name" value="STAS_dom"/>
</dbReference>
<comment type="caution">
    <text evidence="3">The sequence shown here is derived from an EMBL/GenBank/DDBJ whole genome shotgun (WGS) entry which is preliminary data.</text>
</comment>
<dbReference type="PANTHER" id="PTHR33745">
    <property type="entry name" value="RSBT ANTAGONIST PROTEIN RSBS-RELATED"/>
    <property type="match status" value="1"/>
</dbReference>
<reference evidence="4" key="1">
    <citation type="submission" date="2018-10" db="EMBL/GenBank/DDBJ databases">
        <title>FDA dAtabase for Regulatory Grade micrObial Sequences (FDA-ARGOS): Supporting development and validation of Infectious Disease Dx tests.</title>
        <authorList>
            <person name="Minogue T."/>
            <person name="Wolcott M."/>
            <person name="Wasieloski L."/>
            <person name="Aguilar W."/>
            <person name="Moore D."/>
            <person name="Tallon L."/>
            <person name="Sadzewicz L."/>
            <person name="Sengamalay N."/>
            <person name="Ott S."/>
            <person name="Godinez A."/>
            <person name="Nagaraj S."/>
            <person name="Vavikolanu K."/>
            <person name="Vyas G."/>
            <person name="Nadendla S."/>
            <person name="George J."/>
            <person name="Sichtig H."/>
        </authorList>
    </citation>
    <scope>NUCLEOTIDE SEQUENCE [LARGE SCALE GENOMIC DNA]</scope>
    <source>
        <strain evidence="4">FDAARGOS_343</strain>
    </source>
</reference>
<evidence type="ECO:0000313" key="3">
    <source>
        <dbReference type="EMBL" id="TRZ39007.1"/>
    </source>
</evidence>
<evidence type="ECO:0000256" key="1">
    <source>
        <dbReference type="ARBA" id="ARBA00022553"/>
    </source>
</evidence>
<name>A0A553SPV8_NIACI</name>
<dbReference type="CDD" id="cd07041">
    <property type="entry name" value="STAS_RsbR_RsbS_like"/>
    <property type="match status" value="1"/>
</dbReference>
<feature type="domain" description="STAS" evidence="2">
    <location>
        <begin position="129"/>
        <end position="240"/>
    </location>
</feature>
<gene>
    <name evidence="3" type="ORF">CEQ21_08590</name>
</gene>
<evidence type="ECO:0000313" key="4">
    <source>
        <dbReference type="Proteomes" id="UP000319837"/>
    </source>
</evidence>